<evidence type="ECO:0000313" key="4">
    <source>
        <dbReference type="EMBL" id="SMO49891.1"/>
    </source>
</evidence>
<evidence type="ECO:0000259" key="2">
    <source>
        <dbReference type="Pfam" id="PF00963"/>
    </source>
</evidence>
<sequence>MKNFKTIIFNSLLALLTLFLINGTASAQQVELDFGGDLAGRPGDAFTIEVTADLGETEVDNFDFEFEYDTSLVEIDVDSIEAGSIVTGDFQVNEPEMGRIILATYNNSITGENVLFTVKGTFKDSGVNTSGVQFTNINIGDDLAYNVSTPFDIRTSASDVLIALPDVNGSVGSSEELVITTDDLSGLDIYSYELSFTYDSDAISIDGVSADGTVSEGGLLDLGTSATDTAKIAWAGSSAISSNGTDLLKLDVSYLAETSSELEFVKVDFFNSNGDLVVITGVDGSVTVGEGGLIEFTSALPDTVVDAGSTLEYNYMASSESGTITYSILEGPAGATIDASTGAFSWETSEGEYSIVVEATDGTSSVTDTAAVTVAGSAPFSFENGTLGYWYFLDDNNYTTSGEITDDQAYDGDYSVMFTVGSDAANGAFVNDNSEAAPGDTVRFHVYVPASSLSAINGIQPFVQNNGWGWNSNWYGSGNIAADTWVTMDIVVPPSETIERIGLQVDGSGASATPTVYVDMIEIIPGNAAPTFTSVLEESATINEEEEFEFTYEAEDADGEELTFSLVEGPEGASITGGGVFTWTPSETAGDDGDSYTITVEVTDGNSTVSTTVAVMVNNTVSLPIDGTTPKSFALQQNYPNPFNPTTNITYAVPEASTVRLDVFNALGQKVSTLVNEQKGAGNYTVTFDATNLTSGVYFFKIQAGSFTDTKKMLLLK</sequence>
<dbReference type="EMBL" id="FXTP01000003">
    <property type="protein sequence ID" value="SMO49891.1"/>
    <property type="molecule type" value="Genomic_DNA"/>
</dbReference>
<dbReference type="GO" id="GO:0030246">
    <property type="term" value="F:carbohydrate binding"/>
    <property type="evidence" value="ECO:0007669"/>
    <property type="project" value="InterPro"/>
</dbReference>
<feature type="chain" id="PRO_5021806881" evidence="1">
    <location>
        <begin position="28"/>
        <end position="717"/>
    </location>
</feature>
<gene>
    <name evidence="4" type="ORF">SAMN06265219_10318</name>
</gene>
<dbReference type="InterPro" id="IPR013783">
    <property type="entry name" value="Ig-like_fold"/>
</dbReference>
<dbReference type="InterPro" id="IPR008965">
    <property type="entry name" value="CBM2/CBM3_carb-bd_dom_sf"/>
</dbReference>
<dbReference type="RefSeq" id="WP_142453457.1">
    <property type="nucleotide sequence ID" value="NZ_FXTP01000003.1"/>
</dbReference>
<dbReference type="SUPFAM" id="SSF49785">
    <property type="entry name" value="Galactose-binding domain-like"/>
    <property type="match status" value="1"/>
</dbReference>
<evidence type="ECO:0000259" key="3">
    <source>
        <dbReference type="Pfam" id="PF18962"/>
    </source>
</evidence>
<dbReference type="NCBIfam" id="TIGR04183">
    <property type="entry name" value="Por_Secre_tail"/>
    <property type="match status" value="1"/>
</dbReference>
<keyword evidence="1" id="KW-0732">Signal</keyword>
<dbReference type="Pfam" id="PF00963">
    <property type="entry name" value="Cohesin"/>
    <property type="match status" value="1"/>
</dbReference>
<dbReference type="GO" id="GO:0000272">
    <property type="term" value="P:polysaccharide catabolic process"/>
    <property type="evidence" value="ECO:0007669"/>
    <property type="project" value="InterPro"/>
</dbReference>
<protein>
    <submittedName>
        <fullName evidence="4">Por secretion system C-terminal sorting domain-containing protein</fullName>
    </submittedName>
</protein>
<dbReference type="AlphaFoldDB" id="A0A521BT37"/>
<dbReference type="Proteomes" id="UP000317557">
    <property type="component" value="Unassembled WGS sequence"/>
</dbReference>
<dbReference type="CDD" id="cd11304">
    <property type="entry name" value="Cadherin_repeat"/>
    <property type="match status" value="1"/>
</dbReference>
<dbReference type="InterPro" id="IPR026444">
    <property type="entry name" value="Secre_tail"/>
</dbReference>
<feature type="domain" description="Cohesin" evidence="2">
    <location>
        <begin position="37"/>
        <end position="137"/>
    </location>
</feature>
<accession>A0A521BT37</accession>
<dbReference type="Gene3D" id="2.60.120.260">
    <property type="entry name" value="Galactose-binding domain-like"/>
    <property type="match status" value="1"/>
</dbReference>
<evidence type="ECO:0000256" key="1">
    <source>
        <dbReference type="SAM" id="SignalP"/>
    </source>
</evidence>
<feature type="signal peptide" evidence="1">
    <location>
        <begin position="1"/>
        <end position="27"/>
    </location>
</feature>
<organism evidence="4 5">
    <name type="scientific">Gracilimonas mengyeensis</name>
    <dbReference type="NCBI Taxonomy" id="1302730"/>
    <lineage>
        <taxon>Bacteria</taxon>
        <taxon>Pseudomonadati</taxon>
        <taxon>Balneolota</taxon>
        <taxon>Balneolia</taxon>
        <taxon>Balneolales</taxon>
        <taxon>Balneolaceae</taxon>
        <taxon>Gracilimonas</taxon>
    </lineage>
</organism>
<reference evidence="4 5" key="1">
    <citation type="submission" date="2017-05" db="EMBL/GenBank/DDBJ databases">
        <authorList>
            <person name="Varghese N."/>
            <person name="Submissions S."/>
        </authorList>
    </citation>
    <scope>NUCLEOTIDE SEQUENCE [LARGE SCALE GENOMIC DNA]</scope>
    <source>
        <strain evidence="4 5">DSM 21985</strain>
    </source>
</reference>
<dbReference type="InterPro" id="IPR015919">
    <property type="entry name" value="Cadherin-like_sf"/>
</dbReference>
<feature type="domain" description="Secretion system C-terminal sorting" evidence="3">
    <location>
        <begin position="639"/>
        <end position="713"/>
    </location>
</feature>
<dbReference type="SUPFAM" id="SSF49384">
    <property type="entry name" value="Carbohydrate-binding domain"/>
    <property type="match status" value="2"/>
</dbReference>
<dbReference type="Gene3D" id="2.60.40.10">
    <property type="entry name" value="Immunoglobulins"/>
    <property type="match status" value="2"/>
</dbReference>
<name>A0A521BT37_9BACT</name>
<proteinExistence type="predicted"/>
<evidence type="ECO:0000313" key="5">
    <source>
        <dbReference type="Proteomes" id="UP000317557"/>
    </source>
</evidence>
<dbReference type="Pfam" id="PF18962">
    <property type="entry name" value="Por_Secre_tail"/>
    <property type="match status" value="1"/>
</dbReference>
<dbReference type="InterPro" id="IPR002102">
    <property type="entry name" value="Cohesin_dom"/>
</dbReference>
<dbReference type="GO" id="GO:0016020">
    <property type="term" value="C:membrane"/>
    <property type="evidence" value="ECO:0007669"/>
    <property type="project" value="InterPro"/>
</dbReference>
<dbReference type="SUPFAM" id="SSF49313">
    <property type="entry name" value="Cadherin-like"/>
    <property type="match status" value="2"/>
</dbReference>
<dbReference type="Gene3D" id="2.60.40.4070">
    <property type="match status" value="1"/>
</dbReference>
<dbReference type="Gene3D" id="2.60.40.680">
    <property type="match status" value="2"/>
</dbReference>
<dbReference type="GO" id="GO:0005509">
    <property type="term" value="F:calcium ion binding"/>
    <property type="evidence" value="ECO:0007669"/>
    <property type="project" value="InterPro"/>
</dbReference>
<keyword evidence="5" id="KW-1185">Reference proteome</keyword>
<dbReference type="InterPro" id="IPR008979">
    <property type="entry name" value="Galactose-bd-like_sf"/>
</dbReference>
<dbReference type="OrthoDB" id="5500612at2"/>